<dbReference type="RefSeq" id="WP_387894209.1">
    <property type="nucleotide sequence ID" value="NZ_JBIAPK010000001.1"/>
</dbReference>
<protein>
    <recommendedName>
        <fullName evidence="4">Integral membrane protein</fullName>
    </recommendedName>
</protein>
<feature type="transmembrane region" description="Helical" evidence="1">
    <location>
        <begin position="40"/>
        <end position="59"/>
    </location>
</feature>
<name>A0ABW6R9U9_9ACTN</name>
<keyword evidence="1" id="KW-0472">Membrane</keyword>
<keyword evidence="1" id="KW-0812">Transmembrane</keyword>
<keyword evidence="3" id="KW-1185">Reference proteome</keyword>
<feature type="transmembrane region" description="Helical" evidence="1">
    <location>
        <begin position="71"/>
        <end position="95"/>
    </location>
</feature>
<proteinExistence type="predicted"/>
<reference evidence="2 3" key="1">
    <citation type="submission" date="2024-10" db="EMBL/GenBank/DDBJ databases">
        <title>The Natural Products Discovery Center: Release of the First 8490 Sequenced Strains for Exploring Actinobacteria Biosynthetic Diversity.</title>
        <authorList>
            <person name="Kalkreuter E."/>
            <person name="Kautsar S.A."/>
            <person name="Yang D."/>
            <person name="Bader C.D."/>
            <person name="Teijaro C.N."/>
            <person name="Fluegel L."/>
            <person name="Davis C.M."/>
            <person name="Simpson J.R."/>
            <person name="Lauterbach L."/>
            <person name="Steele A.D."/>
            <person name="Gui C."/>
            <person name="Meng S."/>
            <person name="Li G."/>
            <person name="Viehrig K."/>
            <person name="Ye F."/>
            <person name="Su P."/>
            <person name="Kiefer A.F."/>
            <person name="Nichols A."/>
            <person name="Cepeda A.J."/>
            <person name="Yan W."/>
            <person name="Fan B."/>
            <person name="Jiang Y."/>
            <person name="Adhikari A."/>
            <person name="Zheng C.-J."/>
            <person name="Schuster L."/>
            <person name="Cowan T.M."/>
            <person name="Smanski M.J."/>
            <person name="Chevrette M.G."/>
            <person name="De Carvalho L.P.S."/>
            <person name="Shen B."/>
        </authorList>
    </citation>
    <scope>NUCLEOTIDE SEQUENCE [LARGE SCALE GENOMIC DNA]</scope>
    <source>
        <strain evidence="2 3">NPDC003029</strain>
    </source>
</reference>
<gene>
    <name evidence="2" type="ORF">ACFYWW_05985</name>
</gene>
<feature type="transmembrane region" description="Helical" evidence="1">
    <location>
        <begin position="12"/>
        <end position="34"/>
    </location>
</feature>
<keyword evidence="1" id="KW-1133">Transmembrane helix</keyword>
<evidence type="ECO:0000256" key="1">
    <source>
        <dbReference type="SAM" id="Phobius"/>
    </source>
</evidence>
<evidence type="ECO:0000313" key="2">
    <source>
        <dbReference type="EMBL" id="MFF3338275.1"/>
    </source>
</evidence>
<dbReference type="EMBL" id="JBIAPK010000001">
    <property type="protein sequence ID" value="MFF3338275.1"/>
    <property type="molecule type" value="Genomic_DNA"/>
</dbReference>
<evidence type="ECO:0008006" key="4">
    <source>
        <dbReference type="Google" id="ProtNLM"/>
    </source>
</evidence>
<dbReference type="Proteomes" id="UP001601976">
    <property type="component" value="Unassembled WGS sequence"/>
</dbReference>
<accession>A0ABW6R9U9</accession>
<sequence>MSEPAVADRTSTPAAVSLGPVAIVLGATSATIAWMPQPPMATLLSAVIVGVLAVALGAVGIRHARQGTGRLWTAVTGTTLGAAGLVIAISGMWSLRA</sequence>
<evidence type="ECO:0000313" key="3">
    <source>
        <dbReference type="Proteomes" id="UP001601976"/>
    </source>
</evidence>
<organism evidence="2 3">
    <name type="scientific">Streptomyces flavidovirens</name>
    <dbReference type="NCBI Taxonomy" id="67298"/>
    <lineage>
        <taxon>Bacteria</taxon>
        <taxon>Bacillati</taxon>
        <taxon>Actinomycetota</taxon>
        <taxon>Actinomycetes</taxon>
        <taxon>Kitasatosporales</taxon>
        <taxon>Streptomycetaceae</taxon>
        <taxon>Streptomyces</taxon>
    </lineage>
</organism>
<comment type="caution">
    <text evidence="2">The sequence shown here is derived from an EMBL/GenBank/DDBJ whole genome shotgun (WGS) entry which is preliminary data.</text>
</comment>